<dbReference type="InterPro" id="IPR007487">
    <property type="entry name" value="ABC_transpt-TYRBP-like"/>
</dbReference>
<dbReference type="AlphaFoldDB" id="A0A261S6C8"/>
<evidence type="ECO:0000313" key="3">
    <source>
        <dbReference type="Proteomes" id="UP000216020"/>
    </source>
</evidence>
<dbReference type="Gene3D" id="3.40.50.2300">
    <property type="match status" value="2"/>
</dbReference>
<dbReference type="Proteomes" id="UP000216020">
    <property type="component" value="Unassembled WGS sequence"/>
</dbReference>
<dbReference type="EMBL" id="NEVM01000005">
    <property type="protein sequence ID" value="OZI32532.1"/>
    <property type="molecule type" value="Genomic_DNA"/>
</dbReference>
<gene>
    <name evidence="2" type="ORF">CAL29_27930</name>
</gene>
<reference evidence="3" key="1">
    <citation type="submission" date="2017-05" db="EMBL/GenBank/DDBJ databases">
        <title>Complete and WGS of Bordetella genogroups.</title>
        <authorList>
            <person name="Spilker T."/>
            <person name="Lipuma J."/>
        </authorList>
    </citation>
    <scope>NUCLEOTIDE SEQUENCE [LARGE SCALE GENOMIC DNA]</scope>
    <source>
        <strain evidence="3">AU16122</strain>
    </source>
</reference>
<dbReference type="PANTHER" id="PTHR35271:SF1">
    <property type="entry name" value="ABC TRANSPORTER, SUBSTRATE-BINDING LIPOPROTEIN"/>
    <property type="match status" value="1"/>
</dbReference>
<dbReference type="PANTHER" id="PTHR35271">
    <property type="entry name" value="ABC TRANSPORTER, SUBSTRATE-BINDING LIPOPROTEIN-RELATED"/>
    <property type="match status" value="1"/>
</dbReference>
<feature type="region of interest" description="Disordered" evidence="1">
    <location>
        <begin position="1"/>
        <end position="23"/>
    </location>
</feature>
<sequence>MPRLHRPMANRNRNIPTSPRRRPDGAKWRIAYVASGEHYNYQRILRVIVDGLQALGWLSVPPIPDGLSDRETWEFLASNTHSDVLEFVADAWWSPGNFDNSRRPAMRQAIAERLNERHDIDLIVAMGTLAGQDMVALGAPVPTIVASTSDAVAAHIVKSAKDSGLDNLFVHIYPERYARQLRLFYDTVPFKTLGLVYENTQEGRIFSAVDAIERLAGELGFTLVHCDARAQGLDADTAVRNVVACYRETSAQVDAVYVSTHIGITPLTIGRVAQVLREAKVPSFSMHGSEDVRHGILMSLAQSDHTALGLFFAETIARIFNGAQPRQLKQIWRDPATIALNLETARVIGFDPPVDVLLAADEVYEAR</sequence>
<evidence type="ECO:0000313" key="2">
    <source>
        <dbReference type="EMBL" id="OZI32532.1"/>
    </source>
</evidence>
<protein>
    <recommendedName>
        <fullName evidence="4">ABC transporter substrate-binding protein</fullName>
    </recommendedName>
</protein>
<evidence type="ECO:0000256" key="1">
    <source>
        <dbReference type="SAM" id="MobiDB-lite"/>
    </source>
</evidence>
<organism evidence="2 3">
    <name type="scientific">Bordetella genomosp. 10</name>
    <dbReference type="NCBI Taxonomy" id="1416804"/>
    <lineage>
        <taxon>Bacteria</taxon>
        <taxon>Pseudomonadati</taxon>
        <taxon>Pseudomonadota</taxon>
        <taxon>Betaproteobacteria</taxon>
        <taxon>Burkholderiales</taxon>
        <taxon>Alcaligenaceae</taxon>
        <taxon>Bordetella</taxon>
    </lineage>
</organism>
<dbReference type="OrthoDB" id="1680494at2"/>
<comment type="caution">
    <text evidence="2">The sequence shown here is derived from an EMBL/GenBank/DDBJ whole genome shotgun (WGS) entry which is preliminary data.</text>
</comment>
<keyword evidence="3" id="KW-1185">Reference proteome</keyword>
<proteinExistence type="predicted"/>
<accession>A0A261S6C8</accession>
<evidence type="ECO:0008006" key="4">
    <source>
        <dbReference type="Google" id="ProtNLM"/>
    </source>
</evidence>
<name>A0A261S6C8_9BORD</name>
<dbReference type="Pfam" id="PF04392">
    <property type="entry name" value="ABC_sub_bind"/>
    <property type="match status" value="1"/>
</dbReference>